<name>A0A2U8I631_9GAMM</name>
<dbReference type="OrthoDB" id="6612443at2"/>
<organism evidence="1 2">
    <name type="scientific">Candidatus Fukatsuia symbiotica</name>
    <dbReference type="NCBI Taxonomy" id="1878942"/>
    <lineage>
        <taxon>Bacteria</taxon>
        <taxon>Pseudomonadati</taxon>
        <taxon>Pseudomonadota</taxon>
        <taxon>Gammaproteobacteria</taxon>
        <taxon>Enterobacterales</taxon>
        <taxon>Yersiniaceae</taxon>
        <taxon>Candidatus Fukatsuia</taxon>
    </lineage>
</organism>
<dbReference type="STRING" id="1878942.GCA_900128755_01264"/>
<evidence type="ECO:0000313" key="2">
    <source>
        <dbReference type="Proteomes" id="UP000261875"/>
    </source>
</evidence>
<sequence>MDELQWIERLGNELKKAAKDHDWQRLQKINTRITELLISSQSESLSVKKIQTLKCLRSSHQQAFDYCQQQSQLLEKKISLYRNNQNGLSAYANMAVIAHEDIAEHGV</sequence>
<evidence type="ECO:0008006" key="3">
    <source>
        <dbReference type="Google" id="ProtNLM"/>
    </source>
</evidence>
<dbReference type="RefSeq" id="WP_119797520.1">
    <property type="nucleotide sequence ID" value="NZ_CP021659.1"/>
</dbReference>
<keyword evidence="2" id="KW-1185">Reference proteome</keyword>
<protein>
    <recommendedName>
        <fullName evidence="3">Flagellar protein FliT</fullName>
    </recommendedName>
</protein>
<proteinExistence type="predicted"/>
<dbReference type="KEGG" id="fsm:CCS41_09345"/>
<dbReference type="EMBL" id="CP021659">
    <property type="protein sequence ID" value="AWK14633.1"/>
    <property type="molecule type" value="Genomic_DNA"/>
</dbReference>
<dbReference type="AlphaFoldDB" id="A0A2U8I631"/>
<evidence type="ECO:0000313" key="1">
    <source>
        <dbReference type="EMBL" id="AWK14633.1"/>
    </source>
</evidence>
<dbReference type="Proteomes" id="UP000261875">
    <property type="component" value="Chromosome"/>
</dbReference>
<reference evidence="1 2" key="1">
    <citation type="submission" date="2017-05" db="EMBL/GenBank/DDBJ databases">
        <title>Genome sequence of Candidatus Fukatsuia symbiotica and Candidatus Hamiltonella defensa from Acyrthosiphon pisum strain 5D.</title>
        <authorList>
            <person name="Patel V.A."/>
            <person name="Chevignon G."/>
            <person name="Russell J.A."/>
            <person name="Oliver K.M."/>
        </authorList>
    </citation>
    <scope>NUCLEOTIDE SEQUENCE [LARGE SCALE GENOMIC DNA]</scope>
    <source>
        <strain evidence="1 2">5D</strain>
    </source>
</reference>
<gene>
    <name evidence="1" type="ORF">CCS41_09345</name>
</gene>
<accession>A0A2U8I631</accession>